<dbReference type="AlphaFoldDB" id="A0A8H6MH53"/>
<sequence length="192" mass="21397">MDNEEKAHENIYIMARNAKKGFTRGSDKSDIEISPSNSPKSKNNSPKSKKKTLEIDWAGVDPAAKDALSALVASKSSKRASSPSGPHLTSMMVPLRRSIRRTRYPADGERAPISRLTSLHSRRIRVLHMERSALGTKKQRDYGEDNQCQEMHVVNPNSSLLGKEVDLTYTEWDTATTMTAWSRKVKSDGILA</sequence>
<dbReference type="EMBL" id="JACGCI010000002">
    <property type="protein sequence ID" value="KAF6765771.1"/>
    <property type="molecule type" value="Genomic_DNA"/>
</dbReference>
<accession>A0A8H6MH53</accession>
<reference evidence="2 3" key="1">
    <citation type="submission" date="2020-07" db="EMBL/GenBank/DDBJ databases">
        <title>Comparative genomics of pyrophilous fungi reveals a link between fire events and developmental genes.</title>
        <authorList>
            <consortium name="DOE Joint Genome Institute"/>
            <person name="Steindorff A.S."/>
            <person name="Carver A."/>
            <person name="Calhoun S."/>
            <person name="Stillman K."/>
            <person name="Liu H."/>
            <person name="Lipzen A."/>
            <person name="Pangilinan J."/>
            <person name="Labutti K."/>
            <person name="Bruns T.D."/>
            <person name="Grigoriev I.V."/>
        </authorList>
    </citation>
    <scope>NUCLEOTIDE SEQUENCE [LARGE SCALE GENOMIC DNA]</scope>
    <source>
        <strain evidence="2 3">CBS 144469</strain>
    </source>
</reference>
<feature type="compositionally biased region" description="Low complexity" evidence="1">
    <location>
        <begin position="34"/>
        <end position="46"/>
    </location>
</feature>
<organism evidence="2 3">
    <name type="scientific">Ephemerocybe angulata</name>
    <dbReference type="NCBI Taxonomy" id="980116"/>
    <lineage>
        <taxon>Eukaryota</taxon>
        <taxon>Fungi</taxon>
        <taxon>Dikarya</taxon>
        <taxon>Basidiomycota</taxon>
        <taxon>Agaricomycotina</taxon>
        <taxon>Agaricomycetes</taxon>
        <taxon>Agaricomycetidae</taxon>
        <taxon>Agaricales</taxon>
        <taxon>Agaricineae</taxon>
        <taxon>Psathyrellaceae</taxon>
        <taxon>Ephemerocybe</taxon>
    </lineage>
</organism>
<dbReference type="Proteomes" id="UP000521943">
    <property type="component" value="Unassembled WGS sequence"/>
</dbReference>
<evidence type="ECO:0000313" key="3">
    <source>
        <dbReference type="Proteomes" id="UP000521943"/>
    </source>
</evidence>
<name>A0A8H6MH53_9AGAR</name>
<keyword evidence="3" id="KW-1185">Reference proteome</keyword>
<feature type="region of interest" description="Disordered" evidence="1">
    <location>
        <begin position="15"/>
        <end position="53"/>
    </location>
</feature>
<evidence type="ECO:0000256" key="1">
    <source>
        <dbReference type="SAM" id="MobiDB-lite"/>
    </source>
</evidence>
<gene>
    <name evidence="2" type="ORF">DFP72DRAFT_839592</name>
</gene>
<proteinExistence type="predicted"/>
<protein>
    <submittedName>
        <fullName evidence="2">Uncharacterized protein</fullName>
    </submittedName>
</protein>
<comment type="caution">
    <text evidence="2">The sequence shown here is derived from an EMBL/GenBank/DDBJ whole genome shotgun (WGS) entry which is preliminary data.</text>
</comment>
<evidence type="ECO:0000313" key="2">
    <source>
        <dbReference type="EMBL" id="KAF6765771.1"/>
    </source>
</evidence>